<evidence type="ECO:0000313" key="3">
    <source>
        <dbReference type="EMBL" id="KPM10470.1"/>
    </source>
</evidence>
<dbReference type="PROSITE" id="PS50184">
    <property type="entry name" value="VWFC_2"/>
    <property type="match status" value="3"/>
</dbReference>
<feature type="domain" description="VWFC" evidence="2">
    <location>
        <begin position="189"/>
        <end position="254"/>
    </location>
</feature>
<evidence type="ECO:0000259" key="2">
    <source>
        <dbReference type="PROSITE" id="PS50184"/>
    </source>
</evidence>
<dbReference type="OrthoDB" id="9829321at2759"/>
<dbReference type="GO" id="GO:0009953">
    <property type="term" value="P:dorsal/ventral pattern formation"/>
    <property type="evidence" value="ECO:0007669"/>
    <property type="project" value="TreeGrafter"/>
</dbReference>
<dbReference type="Pfam" id="PF00093">
    <property type="entry name" value="VWC"/>
    <property type="match status" value="2"/>
</dbReference>
<dbReference type="VEuPathDB" id="VectorBase:SSCA005030"/>
<dbReference type="InterPro" id="IPR052278">
    <property type="entry name" value="Chordin-like_regulators"/>
</dbReference>
<accession>A0A132AJ41</accession>
<dbReference type="GO" id="GO:0030514">
    <property type="term" value="P:negative regulation of BMP signaling pathway"/>
    <property type="evidence" value="ECO:0007669"/>
    <property type="project" value="TreeGrafter"/>
</dbReference>
<evidence type="ECO:0000313" key="4">
    <source>
        <dbReference type="Proteomes" id="UP000616769"/>
    </source>
</evidence>
<dbReference type="Proteomes" id="UP000616769">
    <property type="component" value="Unassembled WGS sequence"/>
</dbReference>
<dbReference type="InterPro" id="IPR001007">
    <property type="entry name" value="VWF_dom"/>
</dbReference>
<dbReference type="PANTHER" id="PTHR46526:SF1">
    <property type="entry name" value="CHORDIN"/>
    <property type="match status" value="1"/>
</dbReference>
<proteinExistence type="predicted"/>
<evidence type="ECO:0000256" key="1">
    <source>
        <dbReference type="SAM" id="MobiDB-lite"/>
    </source>
</evidence>
<reference evidence="3 4" key="1">
    <citation type="journal article" date="2015" name="Parasit. Vectors">
        <title>Draft genome of the scabies mite.</title>
        <authorList>
            <person name="Rider S.D.Jr."/>
            <person name="Morgan M.S."/>
            <person name="Arlian L.G."/>
        </authorList>
    </citation>
    <scope>NUCLEOTIDE SEQUENCE [LARGE SCALE GENOMIC DNA]</scope>
    <source>
        <strain evidence="3">Arlian Lab</strain>
    </source>
</reference>
<organism evidence="3 4">
    <name type="scientific">Sarcoptes scabiei</name>
    <name type="common">Itch mite</name>
    <name type="synonym">Acarus scabiei</name>
    <dbReference type="NCBI Taxonomy" id="52283"/>
    <lineage>
        <taxon>Eukaryota</taxon>
        <taxon>Metazoa</taxon>
        <taxon>Ecdysozoa</taxon>
        <taxon>Arthropoda</taxon>
        <taxon>Chelicerata</taxon>
        <taxon>Arachnida</taxon>
        <taxon>Acari</taxon>
        <taxon>Acariformes</taxon>
        <taxon>Sarcoptiformes</taxon>
        <taxon>Astigmata</taxon>
        <taxon>Psoroptidia</taxon>
        <taxon>Sarcoptoidea</taxon>
        <taxon>Sarcoptidae</taxon>
        <taxon>Sarcoptinae</taxon>
        <taxon>Sarcoptes</taxon>
    </lineage>
</organism>
<sequence length="284" mass="32763">MDQSSNQPNINSIDSNLKCYYEAQIYEEGAQWKNQNDDCEMCFCQRGRVKCESEICLKLKCREKIRIPGQCCPICKNKLNAQALHRNQSCYFEGDKKYHLIGSRWHPYIPPFGFDRCTVCTCSEGSKIKCKRNECPALPCAERDSYRENPMDCCKKCRGQTRSMMSFDPETMNDQASNDDNIEQTLMNGNCRFRGRIYSNGDEWNPSIDPYGEINCIRCTCKDGLHKCSRLECKPQPPDCQKIIKKGQCCPVCAGTDQSSENDKENFHRYRSGGRRISDSKNRF</sequence>
<dbReference type="EMBL" id="JXLN01015217">
    <property type="protein sequence ID" value="KPM10470.1"/>
    <property type="molecule type" value="Genomic_DNA"/>
</dbReference>
<comment type="caution">
    <text evidence="3">The sequence shown here is derived from an EMBL/GenBank/DDBJ whole genome shotgun (WGS) entry which is preliminary data.</text>
</comment>
<dbReference type="PANTHER" id="PTHR46526">
    <property type="entry name" value="CHORDIN"/>
    <property type="match status" value="1"/>
</dbReference>
<feature type="region of interest" description="Disordered" evidence="1">
    <location>
        <begin position="257"/>
        <end position="284"/>
    </location>
</feature>
<dbReference type="Gene3D" id="6.20.200.20">
    <property type="match status" value="3"/>
</dbReference>
<dbReference type="AlphaFoldDB" id="A0A132AJ41"/>
<protein>
    <submittedName>
        <fullName evidence="3">von Willebrand factor type C domain containing protein</fullName>
    </submittedName>
</protein>
<dbReference type="SUPFAM" id="SSF57603">
    <property type="entry name" value="FnI-like domain"/>
    <property type="match status" value="3"/>
</dbReference>
<dbReference type="Pfam" id="PF23334">
    <property type="entry name" value="VWC2L_2nd"/>
    <property type="match status" value="1"/>
</dbReference>
<feature type="domain" description="VWFC" evidence="2">
    <location>
        <begin position="17"/>
        <end position="76"/>
    </location>
</feature>
<dbReference type="GO" id="GO:0036122">
    <property type="term" value="F:BMP binding"/>
    <property type="evidence" value="ECO:0007669"/>
    <property type="project" value="TreeGrafter"/>
</dbReference>
<feature type="domain" description="VWFC" evidence="2">
    <location>
        <begin position="88"/>
        <end position="158"/>
    </location>
</feature>
<gene>
    <name evidence="3" type="ORF">QR98_0090260</name>
</gene>
<dbReference type="GO" id="GO:0005615">
    <property type="term" value="C:extracellular space"/>
    <property type="evidence" value="ECO:0007669"/>
    <property type="project" value="TreeGrafter"/>
</dbReference>
<dbReference type="SMART" id="SM00214">
    <property type="entry name" value="VWC"/>
    <property type="match status" value="3"/>
</dbReference>
<name>A0A132AJ41_SARSC</name>